<feature type="coiled-coil region" evidence="1">
    <location>
        <begin position="175"/>
        <end position="202"/>
    </location>
</feature>
<feature type="region of interest" description="Disordered" evidence="2">
    <location>
        <begin position="1"/>
        <end position="28"/>
    </location>
</feature>
<evidence type="ECO:0000313" key="5">
    <source>
        <dbReference type="Proteomes" id="UP000276133"/>
    </source>
</evidence>
<dbReference type="EMBL" id="REGN01000891">
    <property type="protein sequence ID" value="RNA38296.1"/>
    <property type="molecule type" value="Genomic_DNA"/>
</dbReference>
<comment type="caution">
    <text evidence="4">The sequence shown here is derived from an EMBL/GenBank/DDBJ whole genome shotgun (WGS) entry which is preliminary data.</text>
</comment>
<feature type="coiled-coil region" evidence="1">
    <location>
        <begin position="346"/>
        <end position="373"/>
    </location>
</feature>
<organism evidence="4 5">
    <name type="scientific">Brachionus plicatilis</name>
    <name type="common">Marine rotifer</name>
    <name type="synonym">Brachionus muelleri</name>
    <dbReference type="NCBI Taxonomy" id="10195"/>
    <lineage>
        <taxon>Eukaryota</taxon>
        <taxon>Metazoa</taxon>
        <taxon>Spiralia</taxon>
        <taxon>Gnathifera</taxon>
        <taxon>Rotifera</taxon>
        <taxon>Eurotatoria</taxon>
        <taxon>Monogononta</taxon>
        <taxon>Pseudotrocha</taxon>
        <taxon>Ploima</taxon>
        <taxon>Brachionidae</taxon>
        <taxon>Brachionus</taxon>
    </lineage>
</organism>
<evidence type="ECO:0000256" key="2">
    <source>
        <dbReference type="SAM" id="MobiDB-lite"/>
    </source>
</evidence>
<accession>A0A3M7SRD8</accession>
<dbReference type="AlphaFoldDB" id="A0A3M7SRD8"/>
<protein>
    <submittedName>
        <fullName evidence="4">Mucin-17 isoform X1</fullName>
    </submittedName>
</protein>
<feature type="region of interest" description="Disordered" evidence="2">
    <location>
        <begin position="734"/>
        <end position="794"/>
    </location>
</feature>
<feature type="compositionally biased region" description="Acidic residues" evidence="2">
    <location>
        <begin position="781"/>
        <end position="794"/>
    </location>
</feature>
<dbReference type="STRING" id="10195.A0A3M7SRD8"/>
<dbReference type="Pfam" id="PF15249">
    <property type="entry name" value="GLTSCR1"/>
    <property type="match status" value="1"/>
</dbReference>
<reference evidence="4 5" key="1">
    <citation type="journal article" date="2018" name="Sci. Rep.">
        <title>Genomic signatures of local adaptation to the degree of environmental predictability in rotifers.</title>
        <authorList>
            <person name="Franch-Gras L."/>
            <person name="Hahn C."/>
            <person name="Garcia-Roger E.M."/>
            <person name="Carmona M.J."/>
            <person name="Serra M."/>
            <person name="Gomez A."/>
        </authorList>
    </citation>
    <scope>NUCLEOTIDE SEQUENCE [LARGE SCALE GENOMIC DNA]</scope>
    <source>
        <strain evidence="4">HYR1</strain>
    </source>
</reference>
<evidence type="ECO:0000259" key="3">
    <source>
        <dbReference type="Pfam" id="PF15249"/>
    </source>
</evidence>
<feature type="compositionally biased region" description="Low complexity" evidence="2">
    <location>
        <begin position="1"/>
        <end position="13"/>
    </location>
</feature>
<feature type="region of interest" description="Disordered" evidence="2">
    <location>
        <begin position="59"/>
        <end position="84"/>
    </location>
</feature>
<sequence>MNVQQSTQQSVQTGQPIYLSSDSSQKSHIIQMSNQSQNMLYTSPQLVQSNSNGYYLIQQPQQSSSQAPTPSTSSPQPKPLTTNPQPIIIQNQKIQQNSPRIIIQQPSSGQVVLPQQHSQSGPIFLNINNRIVPVQSMNIKQNTPTPGHNQSSPQFVILSNPSANSGQSASLAGDITEKMKQLEQIQSQLKQYQQKILHYTSQGQQQQQQTTVVTQAQIQAVLSNDEQLQLQKLIATKKSVEGEIQQLKQKLMSQDSGGQAQAQSKLQLLQQVTQKLSALRASKTVTVDAGTGQQQLVLTHEEFDQMKKLIDLQSSLQNELKSEAKPSNQSPQPQITTTINLNELNLNEKLKLNDLIKNQIEQVKQNMSSQTNKDVLPQLKEKYILLIKKQAELQSLIDKEKEAGARQTPVKIRNVIGQGQMIKSQVATPLRTLVINNKDNTATSSVNASPSLPTGPVISLQQAIALKKQNFAHLELKCLNFEELAQNGVISRESGELTVNLLRQLDERISQVINREQLESFQKNQVKLVRKYLEQQHLAKQNIKNSINEQLVKDQKLAAEPDFKTPFNDRTDAIKRLSRYHVFQKTYFEPSHEDSKKFDECFEQVSDRLLRIADAMKKRFNLLQLRSMQKEVSSSEETLLLKLYVDDLKQDLDNAKQEIKDKNEEQKHQIQSKPLVQVIKSDSPQTIRNLIKMNQTCSESNSSSFGLKRVLKSEDEEKSPKLLKTDSVSFIGTEKSESNTSLNQLSSSAYPSSSSSSFNAKLEPKQTNADFDETFTNTNFDDFDNEDSDDSNDYDQYETFRPLNSNQNVLDINEENSSSGLNTLANFDDFIINEDDLPMSSILDF</sequence>
<name>A0A3M7SRD8_BRAPC</name>
<feature type="domain" description="GLTSCR protein conserved" evidence="3">
    <location>
        <begin position="554"/>
        <end position="656"/>
    </location>
</feature>
<feature type="coiled-coil region" evidence="1">
    <location>
        <begin position="645"/>
        <end position="672"/>
    </location>
</feature>
<feature type="compositionally biased region" description="Low complexity" evidence="2">
    <location>
        <begin position="746"/>
        <end position="757"/>
    </location>
</feature>
<keyword evidence="5" id="KW-1185">Reference proteome</keyword>
<evidence type="ECO:0000313" key="4">
    <source>
        <dbReference type="EMBL" id="RNA38296.1"/>
    </source>
</evidence>
<dbReference type="InterPro" id="IPR015671">
    <property type="entry name" value="GSCR1_dom"/>
</dbReference>
<evidence type="ECO:0000256" key="1">
    <source>
        <dbReference type="SAM" id="Coils"/>
    </source>
</evidence>
<keyword evidence="1" id="KW-0175">Coiled coil</keyword>
<gene>
    <name evidence="4" type="ORF">BpHYR1_041561</name>
</gene>
<dbReference type="Proteomes" id="UP000276133">
    <property type="component" value="Unassembled WGS sequence"/>
</dbReference>
<proteinExistence type="predicted"/>
<feature type="compositionally biased region" description="Polar residues" evidence="2">
    <location>
        <begin position="14"/>
        <end position="28"/>
    </location>
</feature>
<dbReference type="OrthoDB" id="2556847at2759"/>